<protein>
    <submittedName>
        <fullName evidence="10">Response regulator transcription factor</fullName>
    </submittedName>
</protein>
<evidence type="ECO:0000256" key="7">
    <source>
        <dbReference type="PROSITE-ProRule" id="PRU01091"/>
    </source>
</evidence>
<evidence type="ECO:0000256" key="3">
    <source>
        <dbReference type="ARBA" id="ARBA00023015"/>
    </source>
</evidence>
<dbReference type="Pfam" id="PF00486">
    <property type="entry name" value="Trans_reg_C"/>
    <property type="match status" value="1"/>
</dbReference>
<evidence type="ECO:0000256" key="1">
    <source>
        <dbReference type="ARBA" id="ARBA00022553"/>
    </source>
</evidence>
<dbReference type="Gene3D" id="1.10.10.10">
    <property type="entry name" value="Winged helix-like DNA-binding domain superfamily/Winged helix DNA-binding domain"/>
    <property type="match status" value="1"/>
</dbReference>
<dbReference type="InterPro" id="IPR001867">
    <property type="entry name" value="OmpR/PhoB-type_DNA-bd"/>
</dbReference>
<dbReference type="InterPro" id="IPR039420">
    <property type="entry name" value="WalR-like"/>
</dbReference>
<dbReference type="PROSITE" id="PS50110">
    <property type="entry name" value="RESPONSE_REGULATORY"/>
    <property type="match status" value="1"/>
</dbReference>
<dbReference type="SUPFAM" id="SSF52172">
    <property type="entry name" value="CheY-like"/>
    <property type="match status" value="1"/>
</dbReference>
<dbReference type="Proteomes" id="UP001592582">
    <property type="component" value="Unassembled WGS sequence"/>
</dbReference>
<dbReference type="RefSeq" id="WP_380510328.1">
    <property type="nucleotide sequence ID" value="NZ_JBHEZX010000007.1"/>
</dbReference>
<evidence type="ECO:0000313" key="12">
    <source>
        <dbReference type="Proteomes" id="UP001592530"/>
    </source>
</evidence>
<evidence type="ECO:0000256" key="5">
    <source>
        <dbReference type="ARBA" id="ARBA00023163"/>
    </source>
</evidence>
<dbReference type="CDD" id="cd00383">
    <property type="entry name" value="trans_reg_C"/>
    <property type="match status" value="1"/>
</dbReference>
<dbReference type="PROSITE" id="PS51755">
    <property type="entry name" value="OMPR_PHOB"/>
    <property type="match status" value="1"/>
</dbReference>
<dbReference type="PANTHER" id="PTHR48111:SF1">
    <property type="entry name" value="TWO-COMPONENT RESPONSE REGULATOR ORR33"/>
    <property type="match status" value="1"/>
</dbReference>
<evidence type="ECO:0000256" key="2">
    <source>
        <dbReference type="ARBA" id="ARBA00023012"/>
    </source>
</evidence>
<sequence length="242" mass="26981">MMVKHSTETAHSPRRSDFATNSMAARRVLVVENSAKDMEALTRGLQRNGHTVDNASTSSEALDAYRNSDMVLLDLELPDLDGLELCRIIRADCDIPIIAVTARGSELDRVLGFQAGVDDYVVKPYGFRELLARMEAVMRRARPQSTPFRGISHGLLTIDPNSRQVELGGQRIDLTRKEFDLLLLLASRPDTVVPRQQIMHEVWGDSWSQRTVDTHVSSLRSKLGCSAWITTVRGVGFRIGHA</sequence>
<dbReference type="Pfam" id="PF00072">
    <property type="entry name" value="Response_reg"/>
    <property type="match status" value="1"/>
</dbReference>
<evidence type="ECO:0000259" key="9">
    <source>
        <dbReference type="PROSITE" id="PS51755"/>
    </source>
</evidence>
<dbReference type="SMART" id="SM00448">
    <property type="entry name" value="REC"/>
    <property type="match status" value="1"/>
</dbReference>
<dbReference type="EMBL" id="JBHEZY010000013">
    <property type="protein sequence ID" value="MFC1434509.1"/>
    <property type="molecule type" value="Genomic_DNA"/>
</dbReference>
<name>A0ABV6VC16_9ACTN</name>
<organism evidence="10 13">
    <name type="scientific">Streptacidiphilus alkalitolerans</name>
    <dbReference type="NCBI Taxonomy" id="3342712"/>
    <lineage>
        <taxon>Bacteria</taxon>
        <taxon>Bacillati</taxon>
        <taxon>Actinomycetota</taxon>
        <taxon>Actinomycetes</taxon>
        <taxon>Kitasatosporales</taxon>
        <taxon>Streptomycetaceae</taxon>
        <taxon>Streptacidiphilus</taxon>
    </lineage>
</organism>
<dbReference type="InterPro" id="IPR036388">
    <property type="entry name" value="WH-like_DNA-bd_sf"/>
</dbReference>
<gene>
    <name evidence="11" type="ORF">ACEZDB_28105</name>
    <name evidence="10" type="ORF">ACEZDG_18145</name>
</gene>
<dbReference type="InterPro" id="IPR016032">
    <property type="entry name" value="Sig_transdc_resp-reg_C-effctor"/>
</dbReference>
<dbReference type="SMART" id="SM00862">
    <property type="entry name" value="Trans_reg_C"/>
    <property type="match status" value="1"/>
</dbReference>
<evidence type="ECO:0000313" key="13">
    <source>
        <dbReference type="Proteomes" id="UP001592582"/>
    </source>
</evidence>
<feature type="modified residue" description="4-aspartylphosphate" evidence="6">
    <location>
        <position position="74"/>
    </location>
</feature>
<keyword evidence="4 7" id="KW-0238">DNA-binding</keyword>
<keyword evidence="3" id="KW-0805">Transcription regulation</keyword>
<keyword evidence="1 6" id="KW-0597">Phosphoprotein</keyword>
<dbReference type="InterPro" id="IPR001789">
    <property type="entry name" value="Sig_transdc_resp-reg_receiver"/>
</dbReference>
<keyword evidence="13" id="KW-1185">Reference proteome</keyword>
<keyword evidence="5" id="KW-0804">Transcription</keyword>
<reference evidence="12 13" key="1">
    <citation type="submission" date="2024-09" db="EMBL/GenBank/DDBJ databases">
        <authorList>
            <person name="Lee S.D."/>
        </authorList>
    </citation>
    <scope>NUCLEOTIDE SEQUENCE [LARGE SCALE GENOMIC DNA]</scope>
    <source>
        <strain evidence="10 13">N1-1</strain>
        <strain evidence="11 12">N1-3</strain>
    </source>
</reference>
<proteinExistence type="predicted"/>
<evidence type="ECO:0000259" key="8">
    <source>
        <dbReference type="PROSITE" id="PS50110"/>
    </source>
</evidence>
<evidence type="ECO:0000256" key="6">
    <source>
        <dbReference type="PROSITE-ProRule" id="PRU00169"/>
    </source>
</evidence>
<keyword evidence="2" id="KW-0902">Two-component regulatory system</keyword>
<accession>A0ABV6VC16</accession>
<comment type="caution">
    <text evidence="10">The sequence shown here is derived from an EMBL/GenBank/DDBJ whole genome shotgun (WGS) entry which is preliminary data.</text>
</comment>
<feature type="DNA-binding region" description="OmpR/PhoB-type" evidence="7">
    <location>
        <begin position="148"/>
        <end position="241"/>
    </location>
</feature>
<evidence type="ECO:0000313" key="11">
    <source>
        <dbReference type="EMBL" id="MFC1434509.1"/>
    </source>
</evidence>
<feature type="domain" description="OmpR/PhoB-type" evidence="9">
    <location>
        <begin position="148"/>
        <end position="241"/>
    </location>
</feature>
<dbReference type="EMBL" id="JBHEZX010000007">
    <property type="protein sequence ID" value="MFC1411186.1"/>
    <property type="molecule type" value="Genomic_DNA"/>
</dbReference>
<feature type="domain" description="Response regulatory" evidence="8">
    <location>
        <begin position="27"/>
        <end position="138"/>
    </location>
</feature>
<dbReference type="Gene3D" id="3.40.50.2300">
    <property type="match status" value="1"/>
</dbReference>
<evidence type="ECO:0000313" key="10">
    <source>
        <dbReference type="EMBL" id="MFC1411186.1"/>
    </source>
</evidence>
<dbReference type="Proteomes" id="UP001592530">
    <property type="component" value="Unassembled WGS sequence"/>
</dbReference>
<dbReference type="PANTHER" id="PTHR48111">
    <property type="entry name" value="REGULATOR OF RPOS"/>
    <property type="match status" value="1"/>
</dbReference>
<dbReference type="SUPFAM" id="SSF46894">
    <property type="entry name" value="C-terminal effector domain of the bipartite response regulators"/>
    <property type="match status" value="1"/>
</dbReference>
<dbReference type="Gene3D" id="6.10.250.690">
    <property type="match status" value="1"/>
</dbReference>
<evidence type="ECO:0000256" key="4">
    <source>
        <dbReference type="ARBA" id="ARBA00023125"/>
    </source>
</evidence>
<dbReference type="InterPro" id="IPR011006">
    <property type="entry name" value="CheY-like_superfamily"/>
</dbReference>